<keyword evidence="2" id="KW-1185">Reference proteome</keyword>
<organism evidence="1 2">
    <name type="scientific">Dermacentor silvarum</name>
    <name type="common">Tick</name>
    <dbReference type="NCBI Taxonomy" id="543639"/>
    <lineage>
        <taxon>Eukaryota</taxon>
        <taxon>Metazoa</taxon>
        <taxon>Ecdysozoa</taxon>
        <taxon>Arthropoda</taxon>
        <taxon>Chelicerata</taxon>
        <taxon>Arachnida</taxon>
        <taxon>Acari</taxon>
        <taxon>Parasitiformes</taxon>
        <taxon>Ixodida</taxon>
        <taxon>Ixodoidea</taxon>
        <taxon>Ixodidae</taxon>
        <taxon>Rhipicephalinae</taxon>
        <taxon>Dermacentor</taxon>
    </lineage>
</organism>
<sequence length="999" mass="109118">MSLPPLQQLAFKTSLKQMEAKGPQGVRYSRSWVLNCLLHISSPKAYNLIRKMNLLPLPTCSRLNQVLSGVPCEYGYNHVVLQALEAFFADKRDVEKYGTLVLDEIKLREGVEFNKSTYKFDGFVEFESTGEQSKAILADHALVIMFIPLFHNWVQPIASFATRGAAPGAALAEIVVESVLQLERHSASVLAVVSDRAGNNRSMWTHLGISGKLHQPVNKIPHPTLEHGRFLHFLCDVPHIIKCVRNHLLTHTYAKAGTNCINFKHYERLYDAEKDSHLKIVPKLTSSHVKPSKLEKMSVRLAAQLLSRSVPIGLKFYREQRAPGFEDSEGTENFTMQVNDLFDVLNAKLPAAGIHKNSPKIQSNFSHHHVAAELDLTAPAPPPLAAETPAGQPLNMALLEQRGYDPTTLSWSSIPANQPEGGPPNISTEQAVIFQVVESRRRRRQNARGAATSKTPLNNSAKGDAPAPSSSSKAPQKTSSPVSKWTPKPTVRMNPNDYVIVLKPRTTVALKTTFQQGELGAAISQLIGRQHMNAITISPNWEQNIIVCGTQNPEVVQKLLTDFQLNTSKGPLPLHGHLKLTGDVCRGVISVHNLETSESLKHSVQWRGGELVHVRKLGNSNVAVLTFEGRNVPRYVHYNAELTPVREYKKIVPACYRCGTLGHRADNCPNPVNERCGLCGQNVGAGTEGMAPHECNPMCIVCEGPHLTGSRECTAKFIRLQQPGPRTSGTPATSRRQPAGKAPITPPKGANPGATRESHATGRQQVNQETPSRGVTSPPDKTAAGTPLPGEAEFPALSAPSGGAARNQPKVGSWARVASSPPLHPSSPTSTAETQELRRELALLRVQNEKLASELNSLRTQFGTPLSSSVEEENITDRELPTPIESRVAALETQVTAIETQLADLPKIIHDTIARQMDSVITQVTQAVTRIIQKWIQDNPRVLKRVGPIRDDNRPSKFNRVIPDESDFSEDSCTSAPGTSGLGSVNVTPPSVSDHGPQP</sequence>
<gene>
    <name evidence="1" type="ORF">HPB49_023375</name>
</gene>
<comment type="caution">
    <text evidence="1">The sequence shown here is derived from an EMBL/GenBank/DDBJ whole genome shotgun (WGS) entry which is preliminary data.</text>
</comment>
<accession>A0ACB8D8Q4</accession>
<name>A0ACB8D8Q4_DERSI</name>
<dbReference type="Proteomes" id="UP000821865">
    <property type="component" value="Chromosome 3"/>
</dbReference>
<dbReference type="EMBL" id="CM023472">
    <property type="protein sequence ID" value="KAH7960783.1"/>
    <property type="molecule type" value="Genomic_DNA"/>
</dbReference>
<proteinExistence type="predicted"/>
<evidence type="ECO:0000313" key="1">
    <source>
        <dbReference type="EMBL" id="KAH7960783.1"/>
    </source>
</evidence>
<reference evidence="1" key="1">
    <citation type="submission" date="2020-05" db="EMBL/GenBank/DDBJ databases">
        <title>Large-scale comparative analyses of tick genomes elucidate their genetic diversity and vector capacities.</title>
        <authorList>
            <person name="Jia N."/>
            <person name="Wang J."/>
            <person name="Shi W."/>
            <person name="Du L."/>
            <person name="Sun Y."/>
            <person name="Zhan W."/>
            <person name="Jiang J."/>
            <person name="Wang Q."/>
            <person name="Zhang B."/>
            <person name="Ji P."/>
            <person name="Sakyi L.B."/>
            <person name="Cui X."/>
            <person name="Yuan T."/>
            <person name="Jiang B."/>
            <person name="Yang W."/>
            <person name="Lam T.T.-Y."/>
            <person name="Chang Q."/>
            <person name="Ding S."/>
            <person name="Wang X."/>
            <person name="Zhu J."/>
            <person name="Ruan X."/>
            <person name="Zhao L."/>
            <person name="Wei J."/>
            <person name="Que T."/>
            <person name="Du C."/>
            <person name="Cheng J."/>
            <person name="Dai P."/>
            <person name="Han X."/>
            <person name="Huang E."/>
            <person name="Gao Y."/>
            <person name="Liu J."/>
            <person name="Shao H."/>
            <person name="Ye R."/>
            <person name="Li L."/>
            <person name="Wei W."/>
            <person name="Wang X."/>
            <person name="Wang C."/>
            <person name="Yang T."/>
            <person name="Huo Q."/>
            <person name="Li W."/>
            <person name="Guo W."/>
            <person name="Chen H."/>
            <person name="Zhou L."/>
            <person name="Ni X."/>
            <person name="Tian J."/>
            <person name="Zhou Y."/>
            <person name="Sheng Y."/>
            <person name="Liu T."/>
            <person name="Pan Y."/>
            <person name="Xia L."/>
            <person name="Li J."/>
            <person name="Zhao F."/>
            <person name="Cao W."/>
        </authorList>
    </citation>
    <scope>NUCLEOTIDE SEQUENCE</scope>
    <source>
        <strain evidence="1">Dsil-2018</strain>
    </source>
</reference>
<protein>
    <submittedName>
        <fullName evidence="1">Uncharacterized protein</fullName>
    </submittedName>
</protein>
<evidence type="ECO:0000313" key="2">
    <source>
        <dbReference type="Proteomes" id="UP000821865"/>
    </source>
</evidence>